<dbReference type="EMBL" id="JAQJAN010000001">
    <property type="protein sequence ID" value="KAJ5741046.1"/>
    <property type="molecule type" value="Genomic_DNA"/>
</dbReference>
<dbReference type="InterPro" id="IPR011009">
    <property type="entry name" value="Kinase-like_dom_sf"/>
</dbReference>
<dbReference type="InterPro" id="IPR002575">
    <property type="entry name" value="Aminoglycoside_PTrfase"/>
</dbReference>
<accession>A0AAD6HX80</accession>
<dbReference type="InterPro" id="IPR051678">
    <property type="entry name" value="AGP_Transferase"/>
</dbReference>
<name>A0AAD6HX80_9EURO</name>
<evidence type="ECO:0000313" key="2">
    <source>
        <dbReference type="EMBL" id="KAJ5741046.1"/>
    </source>
</evidence>
<comment type="caution">
    <text evidence="2">The sequence shown here is derived from an EMBL/GenBank/DDBJ whole genome shotgun (WGS) entry which is preliminary data.</text>
</comment>
<dbReference type="Pfam" id="PF01636">
    <property type="entry name" value="APH"/>
    <property type="match status" value="1"/>
</dbReference>
<reference evidence="2" key="1">
    <citation type="journal article" date="2023" name="IMA Fungus">
        <title>Comparative genomic study of the Penicillium genus elucidates a diverse pangenome and 15 lateral gene transfer events.</title>
        <authorList>
            <person name="Petersen C."/>
            <person name="Sorensen T."/>
            <person name="Nielsen M.R."/>
            <person name="Sondergaard T.E."/>
            <person name="Sorensen J.L."/>
            <person name="Fitzpatrick D.A."/>
            <person name="Frisvad J.C."/>
            <person name="Nielsen K.L."/>
        </authorList>
    </citation>
    <scope>NUCLEOTIDE SEQUENCE</scope>
    <source>
        <strain evidence="2">IBT 17514</strain>
    </source>
</reference>
<protein>
    <recommendedName>
        <fullName evidence="1">Aminoglycoside phosphotransferase domain-containing protein</fullName>
    </recommendedName>
</protein>
<dbReference type="PANTHER" id="PTHR21310">
    <property type="entry name" value="AMINOGLYCOSIDE PHOSPHOTRANSFERASE-RELATED-RELATED"/>
    <property type="match status" value="1"/>
</dbReference>
<dbReference type="AlphaFoldDB" id="A0AAD6HX80"/>
<reference evidence="2" key="2">
    <citation type="submission" date="2023-01" db="EMBL/GenBank/DDBJ databases">
        <authorList>
            <person name="Petersen C."/>
        </authorList>
    </citation>
    <scope>NUCLEOTIDE SEQUENCE</scope>
    <source>
        <strain evidence="2">IBT 17514</strain>
    </source>
</reference>
<gene>
    <name evidence="2" type="ORF">N7493_000918</name>
</gene>
<dbReference type="Proteomes" id="UP001215712">
    <property type="component" value="Unassembled WGS sequence"/>
</dbReference>
<keyword evidence="3" id="KW-1185">Reference proteome</keyword>
<dbReference type="SUPFAM" id="SSF56112">
    <property type="entry name" value="Protein kinase-like (PK-like)"/>
    <property type="match status" value="1"/>
</dbReference>
<sequence>MTTYVLYNPDSAINEFFNSNTTVTRYQCDEFAVSRAGGVSNALQMQGVCSYTVTAGPNKSKVFQFRDENSIIDMGNITLAKKIHPEFVASCKYLGTIGELQPVYIYEMEHLPGTAQIMARIPPDDMSRQCNTVKDFARFFAQSWNNDIQPSSDEIATLLKEFQSNFDLLARDLPSRFALNLEMVRKELPSLFSKSLPFVLSHGDLNMMNLLVNPQTGNITGIVDWAESRILPFGFVLYGLENLLGRMDSEGWHYYDHHHELESLFWHTFRDEAHDFSDADFHFVRAARMAGLFYHYGFTFDTKGVVQSVRMDQPNGSLAYLDAFCAASQWASLS</sequence>
<dbReference type="Gene3D" id="3.90.1200.10">
    <property type="match status" value="1"/>
</dbReference>
<organism evidence="2 3">
    <name type="scientific">Penicillium malachiteum</name>
    <dbReference type="NCBI Taxonomy" id="1324776"/>
    <lineage>
        <taxon>Eukaryota</taxon>
        <taxon>Fungi</taxon>
        <taxon>Dikarya</taxon>
        <taxon>Ascomycota</taxon>
        <taxon>Pezizomycotina</taxon>
        <taxon>Eurotiomycetes</taxon>
        <taxon>Eurotiomycetidae</taxon>
        <taxon>Eurotiales</taxon>
        <taxon>Aspergillaceae</taxon>
        <taxon>Penicillium</taxon>
    </lineage>
</organism>
<feature type="domain" description="Aminoglycoside phosphotransferase" evidence="1">
    <location>
        <begin position="92"/>
        <end position="231"/>
    </location>
</feature>
<evidence type="ECO:0000259" key="1">
    <source>
        <dbReference type="Pfam" id="PF01636"/>
    </source>
</evidence>
<dbReference type="PANTHER" id="PTHR21310:SF59">
    <property type="entry name" value="AMINOGLYCOSIDE PHOSPHOTRANSFERASE DOMAIN-CONTAINING PROTEIN"/>
    <property type="match status" value="1"/>
</dbReference>
<proteinExistence type="predicted"/>
<evidence type="ECO:0000313" key="3">
    <source>
        <dbReference type="Proteomes" id="UP001215712"/>
    </source>
</evidence>